<evidence type="ECO:0000313" key="1">
    <source>
        <dbReference type="EMBL" id="KHG17613.1"/>
    </source>
</evidence>
<dbReference type="EMBL" id="KN408673">
    <property type="protein sequence ID" value="KHG17613.1"/>
    <property type="molecule type" value="Genomic_DNA"/>
</dbReference>
<keyword evidence="2" id="KW-1185">Reference proteome</keyword>
<dbReference type="Proteomes" id="UP000032142">
    <property type="component" value="Unassembled WGS sequence"/>
</dbReference>
<reference evidence="2" key="1">
    <citation type="submission" date="2014-09" db="EMBL/GenBank/DDBJ databases">
        <authorList>
            <person name="Mudge J."/>
            <person name="Ramaraj T."/>
            <person name="Lindquist I.E."/>
            <person name="Bharti A.K."/>
            <person name="Sundararajan A."/>
            <person name="Cameron C.T."/>
            <person name="Woodward J.E."/>
            <person name="May G.D."/>
            <person name="Brubaker C."/>
            <person name="Broadhvest J."/>
            <person name="Wilkins T.A."/>
        </authorList>
    </citation>
    <scope>NUCLEOTIDE SEQUENCE</scope>
    <source>
        <strain evidence="2">cv. AKA8401</strain>
    </source>
</reference>
<sequence>MFRHFLKYNRAYPKFMRFRELKVIMQMKIFWGEEIGANEKY</sequence>
<proteinExistence type="predicted"/>
<dbReference type="AlphaFoldDB" id="A0A0B0NSU2"/>
<organism evidence="1 2">
    <name type="scientific">Gossypium arboreum</name>
    <name type="common">Tree cotton</name>
    <name type="synonym">Gossypium nanking</name>
    <dbReference type="NCBI Taxonomy" id="29729"/>
    <lineage>
        <taxon>Eukaryota</taxon>
        <taxon>Viridiplantae</taxon>
        <taxon>Streptophyta</taxon>
        <taxon>Embryophyta</taxon>
        <taxon>Tracheophyta</taxon>
        <taxon>Spermatophyta</taxon>
        <taxon>Magnoliopsida</taxon>
        <taxon>eudicotyledons</taxon>
        <taxon>Gunneridae</taxon>
        <taxon>Pentapetalae</taxon>
        <taxon>rosids</taxon>
        <taxon>malvids</taxon>
        <taxon>Malvales</taxon>
        <taxon>Malvaceae</taxon>
        <taxon>Malvoideae</taxon>
        <taxon>Gossypium</taxon>
    </lineage>
</organism>
<gene>
    <name evidence="1" type="ORF">F383_23661</name>
</gene>
<name>A0A0B0NSU2_GOSAR</name>
<evidence type="ECO:0000313" key="2">
    <source>
        <dbReference type="Proteomes" id="UP000032142"/>
    </source>
</evidence>
<accession>A0A0B0NSU2</accession>
<protein>
    <submittedName>
        <fullName evidence="1">Uncharacterized protein</fullName>
    </submittedName>
</protein>